<organism evidence="3 4">
    <name type="scientific">Nocardioides simplex</name>
    <name type="common">Arthrobacter simplex</name>
    <dbReference type="NCBI Taxonomy" id="2045"/>
    <lineage>
        <taxon>Bacteria</taxon>
        <taxon>Bacillati</taxon>
        <taxon>Actinomycetota</taxon>
        <taxon>Actinomycetes</taxon>
        <taxon>Propionibacteriales</taxon>
        <taxon>Nocardioidaceae</taxon>
        <taxon>Pimelobacter</taxon>
    </lineage>
</organism>
<dbReference type="Pfam" id="PF05235">
    <property type="entry name" value="CHAD"/>
    <property type="match status" value="1"/>
</dbReference>
<comment type="caution">
    <text evidence="3">The sequence shown here is derived from an EMBL/GenBank/DDBJ whole genome shotgun (WGS) entry which is preliminary data.</text>
</comment>
<accession>A0A7J5E049</accession>
<evidence type="ECO:0000256" key="1">
    <source>
        <dbReference type="SAM" id="MobiDB-lite"/>
    </source>
</evidence>
<dbReference type="Proteomes" id="UP000449906">
    <property type="component" value="Unassembled WGS sequence"/>
</dbReference>
<feature type="region of interest" description="Disordered" evidence="1">
    <location>
        <begin position="1"/>
        <end position="32"/>
    </location>
</feature>
<dbReference type="PANTHER" id="PTHR39339:SF1">
    <property type="entry name" value="CHAD DOMAIN-CONTAINING PROTEIN"/>
    <property type="match status" value="1"/>
</dbReference>
<feature type="domain" description="CHAD" evidence="2">
    <location>
        <begin position="37"/>
        <end position="293"/>
    </location>
</feature>
<protein>
    <submittedName>
        <fullName evidence="3">CHAD domain-containing protein</fullName>
    </submittedName>
</protein>
<dbReference type="EMBL" id="WBVM01000001">
    <property type="protein sequence ID" value="KAB2811632.1"/>
    <property type="molecule type" value="Genomic_DNA"/>
</dbReference>
<dbReference type="PANTHER" id="PTHR39339">
    <property type="entry name" value="SLR1444 PROTEIN"/>
    <property type="match status" value="1"/>
</dbReference>
<evidence type="ECO:0000259" key="2">
    <source>
        <dbReference type="PROSITE" id="PS51708"/>
    </source>
</evidence>
<sequence length="297" mass="31893">MGPDHRSRPGRRRDRAAALTGPGRGVRHGGTVGGVTDASAAELLTGAVGDLVADLRRLRAPALADEPDAVHQLRTTVRRLRNLLAGFRRYLHRKPADELRARLASYGALLGEGRDLEVRADDCRRVLAELDRGDLLDDLVAPLLAGHAAEHARLVAWHATDEAAALDAVLDSWAARPPLRRKRAAGSARSAGRRVVRHEAGRVLDRADAAGETSHDVRKAARRLRHVAEVAGDDRAAQLGKDIQSCLGDHRDAVLLAGYLWSAGAPAVLVAHVEVLAGRALADLPDALRRLRALNES</sequence>
<dbReference type="InterPro" id="IPR038186">
    <property type="entry name" value="CHAD_dom_sf"/>
</dbReference>
<evidence type="ECO:0000313" key="4">
    <source>
        <dbReference type="Proteomes" id="UP000449906"/>
    </source>
</evidence>
<feature type="compositionally biased region" description="Gly residues" evidence="1">
    <location>
        <begin position="22"/>
        <end position="32"/>
    </location>
</feature>
<dbReference type="SMART" id="SM00880">
    <property type="entry name" value="CHAD"/>
    <property type="match status" value="1"/>
</dbReference>
<dbReference type="AlphaFoldDB" id="A0A7J5E049"/>
<name>A0A7J5E049_NOCSI</name>
<reference evidence="3 4" key="1">
    <citation type="submission" date="2019-09" db="EMBL/GenBank/DDBJ databases">
        <title>Pimelobacter sp. isolated from Paulinella.</title>
        <authorList>
            <person name="Jeong S.E."/>
        </authorList>
    </citation>
    <scope>NUCLEOTIDE SEQUENCE [LARGE SCALE GENOMIC DNA]</scope>
    <source>
        <strain evidence="3 4">Pch-N</strain>
    </source>
</reference>
<proteinExistence type="predicted"/>
<evidence type="ECO:0000313" key="3">
    <source>
        <dbReference type="EMBL" id="KAB2811632.1"/>
    </source>
</evidence>
<dbReference type="PROSITE" id="PS51708">
    <property type="entry name" value="CHAD"/>
    <property type="match status" value="1"/>
</dbReference>
<dbReference type="InterPro" id="IPR007899">
    <property type="entry name" value="CHAD_dom"/>
</dbReference>
<dbReference type="Gene3D" id="1.40.20.10">
    <property type="entry name" value="CHAD domain"/>
    <property type="match status" value="1"/>
</dbReference>
<gene>
    <name evidence="3" type="ORF">F9L07_07145</name>
</gene>